<comment type="caution">
    <text evidence="14">The sequence shown here is derived from an EMBL/GenBank/DDBJ whole genome shotgun (WGS) entry which is preliminary data.</text>
</comment>
<protein>
    <recommendedName>
        <fullName evidence="4 10">Mannan endo-1,6-alpha-mannosidase</fullName>
        <ecNumber evidence="4 10">3.2.1.101</ecNumber>
    </recommendedName>
</protein>
<proteinExistence type="inferred from homology"/>
<comment type="catalytic activity">
    <reaction evidence="1 10">
        <text>Random hydrolysis of (1-&gt;6)-alpha-D-mannosidic linkages in unbranched (1-&gt;6)-mannans.</text>
        <dbReference type="EC" id="3.2.1.101"/>
    </reaction>
</comment>
<evidence type="ECO:0000256" key="12">
    <source>
        <dbReference type="SAM" id="Phobius"/>
    </source>
</evidence>
<dbReference type="GO" id="GO:0009272">
    <property type="term" value="P:fungal-type cell wall biogenesis"/>
    <property type="evidence" value="ECO:0007669"/>
    <property type="project" value="TreeGrafter"/>
</dbReference>
<dbReference type="EC" id="3.2.1.101" evidence="4 10"/>
<keyword evidence="12" id="KW-0812">Transmembrane</keyword>
<evidence type="ECO:0000256" key="10">
    <source>
        <dbReference type="PIRNR" id="PIRNR016302"/>
    </source>
</evidence>
<dbReference type="GO" id="GO:0012505">
    <property type="term" value="C:endomembrane system"/>
    <property type="evidence" value="ECO:0007669"/>
    <property type="project" value="UniProtKB-SubCell"/>
</dbReference>
<dbReference type="FunFam" id="1.50.10.20:FF:000006">
    <property type="entry name" value="Mannan endo-1,6-alpha-mannosidase"/>
    <property type="match status" value="1"/>
</dbReference>
<keyword evidence="6 10" id="KW-0378">Hydrolase</keyword>
<keyword evidence="9 10" id="KW-0326">Glycosidase</keyword>
<comment type="similarity">
    <text evidence="3 10">Belongs to the glycosyl hydrolase 76 family.</text>
</comment>
<dbReference type="Pfam" id="PF03663">
    <property type="entry name" value="Glyco_hydro_76"/>
    <property type="match status" value="1"/>
</dbReference>
<dbReference type="GO" id="GO:0008496">
    <property type="term" value="F:mannan endo-1,6-alpha-mannosidase activity"/>
    <property type="evidence" value="ECO:0007669"/>
    <property type="project" value="UniProtKB-UniRule"/>
</dbReference>
<gene>
    <name evidence="14" type="ORF">B0J11DRAFT_472532</name>
</gene>
<dbReference type="Gene3D" id="1.50.10.20">
    <property type="match status" value="1"/>
</dbReference>
<dbReference type="SUPFAM" id="SSF48208">
    <property type="entry name" value="Six-hairpin glycosidases"/>
    <property type="match status" value="1"/>
</dbReference>
<dbReference type="GO" id="GO:0016052">
    <property type="term" value="P:carbohydrate catabolic process"/>
    <property type="evidence" value="ECO:0007669"/>
    <property type="project" value="InterPro"/>
</dbReference>
<organism evidence="14 15">
    <name type="scientific">Dendryphion nanum</name>
    <dbReference type="NCBI Taxonomy" id="256645"/>
    <lineage>
        <taxon>Eukaryota</taxon>
        <taxon>Fungi</taxon>
        <taxon>Dikarya</taxon>
        <taxon>Ascomycota</taxon>
        <taxon>Pezizomycotina</taxon>
        <taxon>Dothideomycetes</taxon>
        <taxon>Pleosporomycetidae</taxon>
        <taxon>Pleosporales</taxon>
        <taxon>Torulaceae</taxon>
        <taxon>Dendryphion</taxon>
    </lineage>
</organism>
<dbReference type="Proteomes" id="UP000700596">
    <property type="component" value="Unassembled WGS sequence"/>
</dbReference>
<evidence type="ECO:0000256" key="11">
    <source>
        <dbReference type="SAM" id="MobiDB-lite"/>
    </source>
</evidence>
<keyword evidence="8" id="KW-0325">Glycoprotein</keyword>
<name>A0A9P9D5F0_9PLEO</name>
<evidence type="ECO:0000256" key="5">
    <source>
        <dbReference type="ARBA" id="ARBA00022729"/>
    </source>
</evidence>
<dbReference type="InterPro" id="IPR014480">
    <property type="entry name" value="Mannan-1_6-alpha_mannosidase"/>
</dbReference>
<keyword evidence="12" id="KW-1133">Transmembrane helix</keyword>
<feature type="signal peptide" evidence="13">
    <location>
        <begin position="1"/>
        <end position="25"/>
    </location>
</feature>
<sequence>MRSLYSKWVWVKALFFICNIFTASTLQLDPKNPAQVRDVAGKVAKELVSMYAVEGQIVSGIPGLLIYPPYYWWEAGAMFGQLIDYWYYTGDSQYNELVKAGILHQIGDLANLMPSNQSKDEGNDDQLFWAFTVMSATELNFTNPPAGTPGWLALSQSVMNQLITRFQLELDRKICNGGLRWQIYPYLNGWNYKNTASNGGMFHLGARLAKYTGNNTYAVWAEKAFDWMIQSPLISSDWQVFDGTDVLKGCVDADHTQWTYNYGIMIGGAAYMYNYTNGSALWRQRLDGFLNHTALFFPQNHNGIMTEICERSELCNIDQLSFKAYLARWLATCAQLAPFTKDRIMPLVQHSARAAAQSCSGGPTGTLCGSRWWWDGFDGKHGVGQQMSALSIINANLVNEVKPPYSQDTGGTSEGDPSAGTGDDQLEWMLHSNATKGDQIGAAILSILVLGVVIVGGLWMSFEGWNDLWVEAKRLWEVR</sequence>
<keyword evidence="7 12" id="KW-0472">Membrane</keyword>
<dbReference type="InterPro" id="IPR005198">
    <property type="entry name" value="Glyco_hydro_76"/>
</dbReference>
<evidence type="ECO:0000256" key="13">
    <source>
        <dbReference type="SAM" id="SignalP"/>
    </source>
</evidence>
<evidence type="ECO:0000256" key="7">
    <source>
        <dbReference type="ARBA" id="ARBA00023136"/>
    </source>
</evidence>
<dbReference type="AlphaFoldDB" id="A0A9P9D5F0"/>
<dbReference type="InterPro" id="IPR008928">
    <property type="entry name" value="6-hairpin_glycosidase_sf"/>
</dbReference>
<evidence type="ECO:0000256" key="4">
    <source>
        <dbReference type="ARBA" id="ARBA00012350"/>
    </source>
</evidence>
<evidence type="ECO:0000256" key="2">
    <source>
        <dbReference type="ARBA" id="ARBA00004308"/>
    </source>
</evidence>
<evidence type="ECO:0000256" key="6">
    <source>
        <dbReference type="ARBA" id="ARBA00022801"/>
    </source>
</evidence>
<accession>A0A9P9D5F0</accession>
<evidence type="ECO:0000313" key="14">
    <source>
        <dbReference type="EMBL" id="KAH7112822.1"/>
    </source>
</evidence>
<evidence type="ECO:0000256" key="1">
    <source>
        <dbReference type="ARBA" id="ARBA00001452"/>
    </source>
</evidence>
<comment type="subcellular location">
    <subcellularLocation>
        <location evidence="2">Endomembrane system</location>
    </subcellularLocation>
</comment>
<dbReference type="PANTHER" id="PTHR12145">
    <property type="entry name" value="MANNAN ENDO-1,6-ALPHA-MANNOSIDASE DCW1"/>
    <property type="match status" value="1"/>
</dbReference>
<evidence type="ECO:0000256" key="8">
    <source>
        <dbReference type="ARBA" id="ARBA00023180"/>
    </source>
</evidence>
<feature type="region of interest" description="Disordered" evidence="11">
    <location>
        <begin position="404"/>
        <end position="424"/>
    </location>
</feature>
<dbReference type="PIRSF" id="PIRSF016302">
    <property type="entry name" value="Man_a_manosd"/>
    <property type="match status" value="1"/>
</dbReference>
<evidence type="ECO:0000313" key="15">
    <source>
        <dbReference type="Proteomes" id="UP000700596"/>
    </source>
</evidence>
<evidence type="ECO:0000256" key="9">
    <source>
        <dbReference type="ARBA" id="ARBA00023295"/>
    </source>
</evidence>
<reference evidence="14" key="1">
    <citation type="journal article" date="2021" name="Nat. Commun.">
        <title>Genetic determinants of endophytism in the Arabidopsis root mycobiome.</title>
        <authorList>
            <person name="Mesny F."/>
            <person name="Miyauchi S."/>
            <person name="Thiergart T."/>
            <person name="Pickel B."/>
            <person name="Atanasova L."/>
            <person name="Karlsson M."/>
            <person name="Huettel B."/>
            <person name="Barry K.W."/>
            <person name="Haridas S."/>
            <person name="Chen C."/>
            <person name="Bauer D."/>
            <person name="Andreopoulos W."/>
            <person name="Pangilinan J."/>
            <person name="LaButti K."/>
            <person name="Riley R."/>
            <person name="Lipzen A."/>
            <person name="Clum A."/>
            <person name="Drula E."/>
            <person name="Henrissat B."/>
            <person name="Kohler A."/>
            <person name="Grigoriev I.V."/>
            <person name="Martin F.M."/>
            <person name="Hacquard S."/>
        </authorList>
    </citation>
    <scope>NUCLEOTIDE SEQUENCE</scope>
    <source>
        <strain evidence="14">MPI-CAGE-CH-0243</strain>
    </source>
</reference>
<dbReference type="EMBL" id="JAGMWT010000020">
    <property type="protein sequence ID" value="KAH7112822.1"/>
    <property type="molecule type" value="Genomic_DNA"/>
</dbReference>
<keyword evidence="5 13" id="KW-0732">Signal</keyword>
<evidence type="ECO:0000256" key="3">
    <source>
        <dbReference type="ARBA" id="ARBA00009699"/>
    </source>
</evidence>
<dbReference type="PANTHER" id="PTHR12145:SF36">
    <property type="entry name" value="MANNAN ENDO-1,6-ALPHA-MANNOSIDASE DCW1"/>
    <property type="match status" value="1"/>
</dbReference>
<feature type="chain" id="PRO_5040343375" description="Mannan endo-1,6-alpha-mannosidase" evidence="13">
    <location>
        <begin position="26"/>
        <end position="479"/>
    </location>
</feature>
<dbReference type="OrthoDB" id="4187847at2759"/>
<feature type="transmembrane region" description="Helical" evidence="12">
    <location>
        <begin position="440"/>
        <end position="459"/>
    </location>
</feature>
<keyword evidence="15" id="KW-1185">Reference proteome</keyword>